<keyword evidence="2" id="KW-1185">Reference proteome</keyword>
<accession>A0A840Z298</accession>
<reference evidence="1 2" key="1">
    <citation type="submission" date="2020-08" db="EMBL/GenBank/DDBJ databases">
        <title>Genomic Encyclopedia of Type Strains, Phase IV (KMG-IV): sequencing the most valuable type-strain genomes for metagenomic binning, comparative biology and taxonomic classification.</title>
        <authorList>
            <person name="Goeker M."/>
        </authorList>
    </citation>
    <scope>NUCLEOTIDE SEQUENCE [LARGE SCALE GENOMIC DNA]</scope>
    <source>
        <strain evidence="1 2">DSM 27203</strain>
    </source>
</reference>
<name>A0A840Z298_9SPHN</name>
<evidence type="ECO:0000313" key="1">
    <source>
        <dbReference type="EMBL" id="MBB5720128.1"/>
    </source>
</evidence>
<proteinExistence type="predicted"/>
<protein>
    <submittedName>
        <fullName evidence="1">Uncharacterized protein</fullName>
    </submittedName>
</protein>
<dbReference type="AlphaFoldDB" id="A0A840Z298"/>
<gene>
    <name evidence="1" type="ORF">FHR23_003090</name>
</gene>
<organism evidence="1 2">
    <name type="scientific">Stakelama sediminis</name>
    <dbReference type="NCBI Taxonomy" id="463200"/>
    <lineage>
        <taxon>Bacteria</taxon>
        <taxon>Pseudomonadati</taxon>
        <taxon>Pseudomonadota</taxon>
        <taxon>Alphaproteobacteria</taxon>
        <taxon>Sphingomonadales</taxon>
        <taxon>Sphingomonadaceae</taxon>
        <taxon>Stakelama</taxon>
    </lineage>
</organism>
<sequence length="82" mass="8908">MNLGDGAWTVEIAREFAKSDGRAYAKTAHIAEQNQPPAPRPTAVLLSRHPPFPFLTLPAILRPASPSDEAGRESMIVSITDR</sequence>
<dbReference type="RefSeq" id="WP_221227572.1">
    <property type="nucleotide sequence ID" value="NZ_BAABIF010000007.1"/>
</dbReference>
<dbReference type="EMBL" id="JACIJI010000009">
    <property type="protein sequence ID" value="MBB5720128.1"/>
    <property type="molecule type" value="Genomic_DNA"/>
</dbReference>
<evidence type="ECO:0000313" key="2">
    <source>
        <dbReference type="Proteomes" id="UP000554342"/>
    </source>
</evidence>
<dbReference type="Proteomes" id="UP000554342">
    <property type="component" value="Unassembled WGS sequence"/>
</dbReference>
<comment type="caution">
    <text evidence="1">The sequence shown here is derived from an EMBL/GenBank/DDBJ whole genome shotgun (WGS) entry which is preliminary data.</text>
</comment>